<dbReference type="RefSeq" id="WP_092572341.1">
    <property type="nucleotide sequence ID" value="NZ_FOEN01000009.1"/>
</dbReference>
<dbReference type="AlphaFoldDB" id="A0A1H9FEK5"/>
<organism evidence="2 3">
    <name type="scientific">Ignavigranum ruoffiae</name>
    <dbReference type="NCBI Taxonomy" id="89093"/>
    <lineage>
        <taxon>Bacteria</taxon>
        <taxon>Bacillati</taxon>
        <taxon>Bacillota</taxon>
        <taxon>Bacilli</taxon>
        <taxon>Lactobacillales</taxon>
        <taxon>Aerococcaceae</taxon>
        <taxon>Ignavigranum</taxon>
    </lineage>
</organism>
<feature type="domain" description="Polymerase/histidinol phosphatase N-terminal" evidence="1">
    <location>
        <begin position="188"/>
        <end position="254"/>
    </location>
</feature>
<dbReference type="CDD" id="cd07432">
    <property type="entry name" value="PHP_HisPPase"/>
    <property type="match status" value="1"/>
</dbReference>
<dbReference type="PANTHER" id="PTHR42924:SF3">
    <property type="entry name" value="POLYMERASE_HISTIDINOL PHOSPHATASE N-TERMINAL DOMAIN-CONTAINING PROTEIN"/>
    <property type="match status" value="1"/>
</dbReference>
<dbReference type="STRING" id="89093.SAMN04488558_10916"/>
<dbReference type="Proteomes" id="UP000198833">
    <property type="component" value="Unassembled WGS sequence"/>
</dbReference>
<dbReference type="OrthoDB" id="9804333at2"/>
<dbReference type="Pfam" id="PF02811">
    <property type="entry name" value="PHP"/>
    <property type="match status" value="1"/>
</dbReference>
<dbReference type="InterPro" id="IPR004013">
    <property type="entry name" value="PHP_dom"/>
</dbReference>
<keyword evidence="3" id="KW-1185">Reference proteome</keyword>
<accession>A0A1H9FEK5</accession>
<evidence type="ECO:0000313" key="3">
    <source>
        <dbReference type="Proteomes" id="UP000198833"/>
    </source>
</evidence>
<dbReference type="InterPro" id="IPR003141">
    <property type="entry name" value="Pol/His_phosphatase_N"/>
</dbReference>
<evidence type="ECO:0000313" key="2">
    <source>
        <dbReference type="EMBL" id="SEQ35893.1"/>
    </source>
</evidence>
<dbReference type="EMBL" id="FOEN01000009">
    <property type="protein sequence ID" value="SEQ35893.1"/>
    <property type="molecule type" value="Genomic_DNA"/>
</dbReference>
<dbReference type="PANTHER" id="PTHR42924">
    <property type="entry name" value="EXONUCLEASE"/>
    <property type="match status" value="1"/>
</dbReference>
<dbReference type="InterPro" id="IPR052018">
    <property type="entry name" value="PHP_domain"/>
</dbReference>
<dbReference type="GO" id="GO:0004534">
    <property type="term" value="F:5'-3' RNA exonuclease activity"/>
    <property type="evidence" value="ECO:0007669"/>
    <property type="project" value="TreeGrafter"/>
</dbReference>
<dbReference type="InterPro" id="IPR016195">
    <property type="entry name" value="Pol/histidinol_Pase-like"/>
</dbReference>
<sequence length="495" mass="56762">MNKEAFTEYSPQILFQQAFKVSYQAHQSHLSYRFNVPANCAILKIYFEYDPLWEKNPKTMRRALDLAGLYQDKVEENAGFRNLITVSLNDPENFRGAHHYFNTQQEMILSASEASLGFIAGEIQAGQWELILSCHGIFSDEIQATLKIEAWLSKPAEPFLCPFAQARPDLKVKDRPFIGSQDLVDYRLELHAHTTHSDAQQSTQELLQAADQLSLDWLAITDHNTISALQEAKHLPQDSYRVKLLVGMELTTFYGHFLIYGPQAKVCRDWTRVTWDNFNHYLQTLVEEGLMVTIAHPFDVGNPYCTGCRFDYPLADYRYVDNIEVWNEANPVGRAKNEQAYQHWLQLLKAGLEINATAGRDWHRSDPTDQVAITHVMAPKEAQAAQILQALSLGRSYISLQPELSFTVNQHYQLGDRVPQIFDQWQVDIVLSDLPEQVQRIELWSEDQCLLTESIAGSNGYHGQFTLPMADHRLLRLEVLDSANQLLLFTNPIYR</sequence>
<dbReference type="SMART" id="SM00481">
    <property type="entry name" value="POLIIIAc"/>
    <property type="match status" value="1"/>
</dbReference>
<name>A0A1H9FEK5_9LACT</name>
<dbReference type="Gene3D" id="3.20.20.140">
    <property type="entry name" value="Metal-dependent hydrolases"/>
    <property type="match status" value="1"/>
</dbReference>
<proteinExistence type="predicted"/>
<reference evidence="2 3" key="1">
    <citation type="submission" date="2016-10" db="EMBL/GenBank/DDBJ databases">
        <authorList>
            <person name="de Groot N.N."/>
        </authorList>
    </citation>
    <scope>NUCLEOTIDE SEQUENCE [LARGE SCALE GENOMIC DNA]</scope>
    <source>
        <strain evidence="2 3">DSM 15695</strain>
    </source>
</reference>
<evidence type="ECO:0000259" key="1">
    <source>
        <dbReference type="SMART" id="SM00481"/>
    </source>
</evidence>
<dbReference type="GO" id="GO:0035312">
    <property type="term" value="F:5'-3' DNA exonuclease activity"/>
    <property type="evidence" value="ECO:0007669"/>
    <property type="project" value="TreeGrafter"/>
</dbReference>
<dbReference type="NCBIfam" id="NF038032">
    <property type="entry name" value="CehA_McbA_metalo"/>
    <property type="match status" value="1"/>
</dbReference>
<dbReference type="SUPFAM" id="SSF89550">
    <property type="entry name" value="PHP domain-like"/>
    <property type="match status" value="1"/>
</dbReference>
<protein>
    <submittedName>
        <fullName evidence="2">PHP domain-containing protein</fullName>
    </submittedName>
</protein>
<gene>
    <name evidence="2" type="ORF">SAMN04488558_10916</name>
</gene>